<evidence type="ECO:0000313" key="2">
    <source>
        <dbReference type="EMBL" id="KRP60029.1"/>
    </source>
</evidence>
<dbReference type="Proteomes" id="UP000052019">
    <property type="component" value="Unassembled WGS sequence"/>
</dbReference>
<organism evidence="2 3">
    <name type="scientific">Pseudomonas trivialis</name>
    <dbReference type="NCBI Taxonomy" id="200450"/>
    <lineage>
        <taxon>Bacteria</taxon>
        <taxon>Pseudomonadati</taxon>
        <taxon>Pseudomonadota</taxon>
        <taxon>Gammaproteobacteria</taxon>
        <taxon>Pseudomonadales</taxon>
        <taxon>Pseudomonadaceae</taxon>
        <taxon>Pseudomonas</taxon>
    </lineage>
</organism>
<comment type="caution">
    <text evidence="2">The sequence shown here is derived from an EMBL/GenBank/DDBJ whole genome shotgun (WGS) entry which is preliminary data.</text>
</comment>
<name>A0A0R2ZIF0_9PSED</name>
<proteinExistence type="predicted"/>
<dbReference type="AlphaFoldDB" id="A0A0R2ZIF0"/>
<protein>
    <submittedName>
        <fullName evidence="2">Uncharacterized protein</fullName>
    </submittedName>
</protein>
<sequence length="63" mass="7234">MANWPRRLGNNIKVCCWVHINEPFRHGKTKDLVEPGAYLSSRDQHPSALNSPNDLQHVTTRNI</sequence>
<dbReference type="EMBL" id="JYLK01000007">
    <property type="protein sequence ID" value="KRP60029.1"/>
    <property type="molecule type" value="Genomic_DNA"/>
</dbReference>
<feature type="compositionally biased region" description="Polar residues" evidence="1">
    <location>
        <begin position="47"/>
        <end position="63"/>
    </location>
</feature>
<gene>
    <name evidence="2" type="ORF">TU79_12695</name>
</gene>
<accession>A0A0R2ZIF0</accession>
<feature type="region of interest" description="Disordered" evidence="1">
    <location>
        <begin position="40"/>
        <end position="63"/>
    </location>
</feature>
<dbReference type="PATRIC" id="fig|200450.4.peg.4575"/>
<evidence type="ECO:0000256" key="1">
    <source>
        <dbReference type="SAM" id="MobiDB-lite"/>
    </source>
</evidence>
<evidence type="ECO:0000313" key="3">
    <source>
        <dbReference type="Proteomes" id="UP000052019"/>
    </source>
</evidence>
<reference evidence="2 3" key="1">
    <citation type="submission" date="2015-02" db="EMBL/GenBank/DDBJ databases">
        <title>Two Pseudomonas sp. nov. isolated from raw milk.</title>
        <authorList>
            <person name="Wenning M."/>
            <person name="von Neubeck M."/>
            <person name="Huptas C."/>
            <person name="Scherer S."/>
        </authorList>
    </citation>
    <scope>NUCLEOTIDE SEQUENCE [LARGE SCALE GENOMIC DNA]</scope>
    <source>
        <strain evidence="2 3">DSM 14937</strain>
    </source>
</reference>